<organism evidence="3 4">
    <name type="scientific">Eumeta variegata</name>
    <name type="common">Bagworm moth</name>
    <name type="synonym">Eumeta japonica</name>
    <dbReference type="NCBI Taxonomy" id="151549"/>
    <lineage>
        <taxon>Eukaryota</taxon>
        <taxon>Metazoa</taxon>
        <taxon>Ecdysozoa</taxon>
        <taxon>Arthropoda</taxon>
        <taxon>Hexapoda</taxon>
        <taxon>Insecta</taxon>
        <taxon>Pterygota</taxon>
        <taxon>Neoptera</taxon>
        <taxon>Endopterygota</taxon>
        <taxon>Lepidoptera</taxon>
        <taxon>Glossata</taxon>
        <taxon>Ditrysia</taxon>
        <taxon>Tineoidea</taxon>
        <taxon>Psychidae</taxon>
        <taxon>Oiketicinae</taxon>
        <taxon>Eumeta</taxon>
    </lineage>
</organism>
<dbReference type="EMBL" id="BGZK01000018">
    <property type="protein sequence ID" value="GBP05466.1"/>
    <property type="molecule type" value="Genomic_DNA"/>
</dbReference>
<dbReference type="AlphaFoldDB" id="A0A4C1SU52"/>
<feature type="region of interest" description="Disordered" evidence="1">
    <location>
        <begin position="1"/>
        <end position="37"/>
    </location>
</feature>
<sequence length="319" mass="35213">MPNSDTTLSWCNGADDWDENDNDAMNGNVSNTDNPFNPNNLQRFSDEDDESNSFEVETVEQALENLQIFDAHNANLSPVQGAMGEAIPPPPVAELEGGDEPGLVTVDTPTGPIHDLHILLDQTAELPPDIRNRLLLEPLQFIPKYIYVENESKSLLDHLDDHVTELLTKYGRENNQDMDGSGIEGGGNAAGGEDEQYEEATPAHGDRLFHAFLTRLRLNPGQILRYSRDEPPLLGAPLPTNASTPDGAAIPRTCRRCGNRLICELQLTPSFAETLQLLPSNIQLSHLHFLSVLIFTCSQSCWQSGDNFVTETIIFQPEI</sequence>
<name>A0A4C1SU52_EUMVA</name>
<evidence type="ECO:0000259" key="2">
    <source>
        <dbReference type="Pfam" id="PF04194"/>
    </source>
</evidence>
<feature type="compositionally biased region" description="Polar residues" evidence="1">
    <location>
        <begin position="1"/>
        <end position="10"/>
    </location>
</feature>
<reference evidence="3 4" key="1">
    <citation type="journal article" date="2019" name="Commun. Biol.">
        <title>The bagworm genome reveals a unique fibroin gene that provides high tensile strength.</title>
        <authorList>
            <person name="Kono N."/>
            <person name="Nakamura H."/>
            <person name="Ohtoshi R."/>
            <person name="Tomita M."/>
            <person name="Numata K."/>
            <person name="Arakawa K."/>
        </authorList>
    </citation>
    <scope>NUCLEOTIDE SEQUENCE [LARGE SCALE GENOMIC DNA]</scope>
</reference>
<feature type="region of interest" description="Disordered" evidence="1">
    <location>
        <begin position="173"/>
        <end position="201"/>
    </location>
</feature>
<feature type="compositionally biased region" description="Polar residues" evidence="1">
    <location>
        <begin position="23"/>
        <end position="37"/>
    </location>
</feature>
<accession>A0A4C1SU52</accession>
<dbReference type="STRING" id="151549.A0A4C1SU52"/>
<gene>
    <name evidence="3" type="primary">Pdcd2l</name>
    <name evidence="3" type="ORF">EVAR_2985_1</name>
</gene>
<dbReference type="OrthoDB" id="366284at2759"/>
<dbReference type="Pfam" id="PF04194">
    <property type="entry name" value="PDCD2_C"/>
    <property type="match status" value="1"/>
</dbReference>
<evidence type="ECO:0000313" key="3">
    <source>
        <dbReference type="EMBL" id="GBP05466.1"/>
    </source>
</evidence>
<evidence type="ECO:0000256" key="1">
    <source>
        <dbReference type="SAM" id="MobiDB-lite"/>
    </source>
</evidence>
<protein>
    <submittedName>
        <fullName evidence="3">Programmed cell death protein 2-like</fullName>
    </submittedName>
</protein>
<dbReference type="PANTHER" id="PTHR46421">
    <property type="entry name" value="PROGRAMMED CELL DEATH PROTEIN 2-LIKE"/>
    <property type="match status" value="1"/>
</dbReference>
<dbReference type="GO" id="GO:0005737">
    <property type="term" value="C:cytoplasm"/>
    <property type="evidence" value="ECO:0007669"/>
    <property type="project" value="InterPro"/>
</dbReference>
<dbReference type="Proteomes" id="UP000299102">
    <property type="component" value="Unassembled WGS sequence"/>
</dbReference>
<dbReference type="InterPro" id="IPR052815">
    <property type="entry name" value="PDCD2-like_regulator"/>
</dbReference>
<evidence type="ECO:0000313" key="4">
    <source>
        <dbReference type="Proteomes" id="UP000299102"/>
    </source>
</evidence>
<comment type="caution">
    <text evidence="3">The sequence shown here is derived from an EMBL/GenBank/DDBJ whole genome shotgun (WGS) entry which is preliminary data.</text>
</comment>
<dbReference type="PANTHER" id="PTHR46421:SF1">
    <property type="entry name" value="PROGRAMMED CELL DEATH PROTEIN 2-LIKE"/>
    <property type="match status" value="1"/>
</dbReference>
<dbReference type="GO" id="GO:0006915">
    <property type="term" value="P:apoptotic process"/>
    <property type="evidence" value="ECO:0007669"/>
    <property type="project" value="TreeGrafter"/>
</dbReference>
<proteinExistence type="predicted"/>
<keyword evidence="4" id="KW-1185">Reference proteome</keyword>
<feature type="domain" description="Programmed cell death protein 2 C-terminal" evidence="2">
    <location>
        <begin position="206"/>
        <end position="316"/>
    </location>
</feature>
<dbReference type="InterPro" id="IPR007320">
    <property type="entry name" value="PDCD2_C"/>
</dbReference>